<evidence type="ECO:0000313" key="3">
    <source>
        <dbReference type="Proteomes" id="UP000053144"/>
    </source>
</evidence>
<accession>A0A0L9UEP7</accession>
<dbReference type="AlphaFoldDB" id="A0A0L9UEP7"/>
<protein>
    <submittedName>
        <fullName evidence="2">Uncharacterized protein</fullName>
    </submittedName>
</protein>
<evidence type="ECO:0000256" key="1">
    <source>
        <dbReference type="SAM" id="MobiDB-lite"/>
    </source>
</evidence>
<evidence type="ECO:0000313" key="2">
    <source>
        <dbReference type="EMBL" id="KOM41009.1"/>
    </source>
</evidence>
<reference evidence="3" key="1">
    <citation type="journal article" date="2015" name="Proc. Natl. Acad. Sci. U.S.A.">
        <title>Genome sequencing of adzuki bean (Vigna angularis) provides insight into high starch and low fat accumulation and domestication.</title>
        <authorList>
            <person name="Yang K."/>
            <person name="Tian Z."/>
            <person name="Chen C."/>
            <person name="Luo L."/>
            <person name="Zhao B."/>
            <person name="Wang Z."/>
            <person name="Yu L."/>
            <person name="Li Y."/>
            <person name="Sun Y."/>
            <person name="Li W."/>
            <person name="Chen Y."/>
            <person name="Li Y."/>
            <person name="Zhang Y."/>
            <person name="Ai D."/>
            <person name="Zhao J."/>
            <person name="Shang C."/>
            <person name="Ma Y."/>
            <person name="Wu B."/>
            <person name="Wang M."/>
            <person name="Gao L."/>
            <person name="Sun D."/>
            <person name="Zhang P."/>
            <person name="Guo F."/>
            <person name="Wang W."/>
            <person name="Li Y."/>
            <person name="Wang J."/>
            <person name="Varshney R.K."/>
            <person name="Wang J."/>
            <person name="Ling H.Q."/>
            <person name="Wan P."/>
        </authorList>
    </citation>
    <scope>NUCLEOTIDE SEQUENCE</scope>
    <source>
        <strain evidence="3">cv. Jingnong 6</strain>
    </source>
</reference>
<organism evidence="2 3">
    <name type="scientific">Phaseolus angularis</name>
    <name type="common">Azuki bean</name>
    <name type="synonym">Vigna angularis</name>
    <dbReference type="NCBI Taxonomy" id="3914"/>
    <lineage>
        <taxon>Eukaryota</taxon>
        <taxon>Viridiplantae</taxon>
        <taxon>Streptophyta</taxon>
        <taxon>Embryophyta</taxon>
        <taxon>Tracheophyta</taxon>
        <taxon>Spermatophyta</taxon>
        <taxon>Magnoliopsida</taxon>
        <taxon>eudicotyledons</taxon>
        <taxon>Gunneridae</taxon>
        <taxon>Pentapetalae</taxon>
        <taxon>rosids</taxon>
        <taxon>fabids</taxon>
        <taxon>Fabales</taxon>
        <taxon>Fabaceae</taxon>
        <taxon>Papilionoideae</taxon>
        <taxon>50 kb inversion clade</taxon>
        <taxon>NPAAA clade</taxon>
        <taxon>indigoferoid/millettioid clade</taxon>
        <taxon>Phaseoleae</taxon>
        <taxon>Vigna</taxon>
    </lineage>
</organism>
<sequence>MIVFLASTLPPPKSATAPKPMAPELSTTIASSELKEAKNAKNTKAVIWEEESAERLGKISSLLPHTQQLPVEGEMLLQQRAGKEEGKEAMETLLKRVACSFSL</sequence>
<dbReference type="Proteomes" id="UP000053144">
    <property type="component" value="Chromosome 4"/>
</dbReference>
<dbReference type="Gramene" id="KOM41009">
    <property type="protein sequence ID" value="KOM41009"/>
    <property type="gene ID" value="LR48_Vigan04g120700"/>
</dbReference>
<feature type="region of interest" description="Disordered" evidence="1">
    <location>
        <begin position="1"/>
        <end position="24"/>
    </location>
</feature>
<dbReference type="EMBL" id="CM003374">
    <property type="protein sequence ID" value="KOM41009.1"/>
    <property type="molecule type" value="Genomic_DNA"/>
</dbReference>
<name>A0A0L9UEP7_PHAAN</name>
<gene>
    <name evidence="2" type="ORF">LR48_Vigan04g120700</name>
</gene>
<proteinExistence type="predicted"/>